<keyword evidence="1" id="KW-1133">Transmembrane helix</keyword>
<dbReference type="OrthoDB" id="272864at2"/>
<dbReference type="STRING" id="989370.AOQ71_12295"/>
<comment type="caution">
    <text evidence="2">The sequence shown here is derived from an EMBL/GenBank/DDBJ whole genome shotgun (WGS) entry which is preliminary data.</text>
</comment>
<sequence length="254" mass="27978">MENLTHYPPLLFVVSLVALSVVAVAGSWLRRHYPTANHEQSEHLGVILAATLTLLGLIIGFSFSMAANRYDQRKNFEEAEANAIGTEILRADFLPADAANVRKLLAEYTGLRIQFYLNKDDNQRKQMAERTTRLQAALWSAVRQSSAAQPTPVEALAIAGMNDVINSQGYTQAAFWNRIPTAAWFFMAIIALCSNALMGYRSGKAGPRLLFVLPLIVSFAFLLIADIDAPRHGLIEVRPQNLESLANSLGDIAH</sequence>
<feature type="transmembrane region" description="Helical" evidence="1">
    <location>
        <begin position="206"/>
        <end position="225"/>
    </location>
</feature>
<proteinExistence type="predicted"/>
<organism evidence="2 3">
    <name type="scientific">Bradyrhizobium manausense</name>
    <dbReference type="NCBI Taxonomy" id="989370"/>
    <lineage>
        <taxon>Bacteria</taxon>
        <taxon>Pseudomonadati</taxon>
        <taxon>Pseudomonadota</taxon>
        <taxon>Alphaproteobacteria</taxon>
        <taxon>Hyphomicrobiales</taxon>
        <taxon>Nitrobacteraceae</taxon>
        <taxon>Bradyrhizobium</taxon>
    </lineage>
</organism>
<feature type="transmembrane region" description="Helical" evidence="1">
    <location>
        <begin position="182"/>
        <end position="200"/>
    </location>
</feature>
<dbReference type="AlphaFoldDB" id="A0A0R3DXK7"/>
<evidence type="ECO:0008006" key="4">
    <source>
        <dbReference type="Google" id="ProtNLM"/>
    </source>
</evidence>
<evidence type="ECO:0000256" key="1">
    <source>
        <dbReference type="SAM" id="Phobius"/>
    </source>
</evidence>
<accession>A0A0R3DXK7</accession>
<evidence type="ECO:0000313" key="3">
    <source>
        <dbReference type="Proteomes" id="UP000051936"/>
    </source>
</evidence>
<name>A0A0R3DXK7_9BRAD</name>
<protein>
    <recommendedName>
        <fullName evidence="4">DUF4239 domain-containing protein</fullName>
    </recommendedName>
</protein>
<dbReference type="EMBL" id="LJYG01000047">
    <property type="protein sequence ID" value="KRQ14663.1"/>
    <property type="molecule type" value="Genomic_DNA"/>
</dbReference>
<feature type="transmembrane region" description="Helical" evidence="1">
    <location>
        <begin position="7"/>
        <end position="29"/>
    </location>
</feature>
<keyword evidence="1" id="KW-0812">Transmembrane</keyword>
<keyword evidence="1" id="KW-0472">Membrane</keyword>
<gene>
    <name evidence="2" type="ORF">AOQ71_12295</name>
</gene>
<dbReference type="RefSeq" id="WP_057746489.1">
    <property type="nucleotide sequence ID" value="NZ_LJYG01000047.1"/>
</dbReference>
<feature type="transmembrane region" description="Helical" evidence="1">
    <location>
        <begin position="44"/>
        <end position="66"/>
    </location>
</feature>
<evidence type="ECO:0000313" key="2">
    <source>
        <dbReference type="EMBL" id="KRQ14663.1"/>
    </source>
</evidence>
<keyword evidence="3" id="KW-1185">Reference proteome</keyword>
<dbReference type="InterPro" id="IPR025333">
    <property type="entry name" value="DUF4239"/>
</dbReference>
<reference evidence="2 3" key="1">
    <citation type="submission" date="2015-09" db="EMBL/GenBank/DDBJ databases">
        <title>Draft Genome Sequence of Bradyrhizobium manausense Strain BR 3351T, a Novel Symbiotic Nitrogen-Fixing Alphaproteobacterium Isolated from Brazilian Amazon Rain Forest.</title>
        <authorList>
            <person name="De Araujo J.L."/>
            <person name="Zilli J.E."/>
        </authorList>
    </citation>
    <scope>NUCLEOTIDE SEQUENCE [LARGE SCALE GENOMIC DNA]</scope>
    <source>
        <strain evidence="2 3">BR3351</strain>
    </source>
</reference>
<dbReference type="Pfam" id="PF14023">
    <property type="entry name" value="Bestrophin-like"/>
    <property type="match status" value="1"/>
</dbReference>
<dbReference type="Proteomes" id="UP000051936">
    <property type="component" value="Unassembled WGS sequence"/>
</dbReference>